<name>A0ABR5A7R5_9BACL</name>
<dbReference type="RefSeq" id="WP_041061074.1">
    <property type="nucleotide sequence ID" value="NZ_JXAL01000006.1"/>
</dbReference>
<feature type="transmembrane region" description="Helical" evidence="1">
    <location>
        <begin position="236"/>
        <end position="257"/>
    </location>
</feature>
<evidence type="ECO:0000313" key="3">
    <source>
        <dbReference type="Proteomes" id="UP000054526"/>
    </source>
</evidence>
<protein>
    <recommendedName>
        <fullName evidence="4">ABC transporter permease</fullName>
    </recommendedName>
</protein>
<dbReference type="PANTHER" id="PTHR39177:SF1">
    <property type="entry name" value="ABC TRANSPORTER PERMEASE YTRC-RELATED"/>
    <property type="match status" value="1"/>
</dbReference>
<dbReference type="Pfam" id="PF12679">
    <property type="entry name" value="ABC2_membrane_2"/>
    <property type="match status" value="1"/>
</dbReference>
<reference evidence="2 3" key="1">
    <citation type="submission" date="2014-12" db="EMBL/GenBank/DDBJ databases">
        <title>Draft genome sequence of Cohnella kolymensis strain B-2846.</title>
        <authorList>
            <person name="Karlyshev A.V."/>
            <person name="Kudryashova E.B."/>
        </authorList>
    </citation>
    <scope>NUCLEOTIDE SEQUENCE [LARGE SCALE GENOMIC DNA]</scope>
    <source>
        <strain evidence="2 3">VKM B-2846</strain>
    </source>
</reference>
<gene>
    <name evidence="2" type="ORF">SD71_06205</name>
</gene>
<comment type="caution">
    <text evidence="2">The sequence shown here is derived from an EMBL/GenBank/DDBJ whole genome shotgun (WGS) entry which is preliminary data.</text>
</comment>
<evidence type="ECO:0008006" key="4">
    <source>
        <dbReference type="Google" id="ProtNLM"/>
    </source>
</evidence>
<organism evidence="2 3">
    <name type="scientific">Cohnella kolymensis</name>
    <dbReference type="NCBI Taxonomy" id="1590652"/>
    <lineage>
        <taxon>Bacteria</taxon>
        <taxon>Bacillati</taxon>
        <taxon>Bacillota</taxon>
        <taxon>Bacilli</taxon>
        <taxon>Bacillales</taxon>
        <taxon>Paenibacillaceae</taxon>
        <taxon>Cohnella</taxon>
    </lineage>
</organism>
<sequence>MWVKTLILREMRQARALLWIVPVAHFITLGFFRLQRWFLDSPESIDAYTQWAKSVETAYNYGNFEAGARMVLAISFFILALIQMGGERRNGTQEMLFSMPYARRQIFLSKWLFGAGLLTGSIVLNTIIDMIVMASSPVSAHFSVGYHLQEALYSWVTVAAVYTLALFLGAVSGSIASQTVFSGLVLILPAGLMVLIEQFLRIHNMNNWMALEAVHRWDTRLNLPTYIYASYSSISIGRAVMMCLLLAAAFVGALIAYEHNRTENNGKVANVPLFERILQIGFVVCFALLCGAFLTSMFPVVNDALKYYLGLLAGIYFGLSLIRKLTRLRLKI</sequence>
<feature type="transmembrane region" description="Helical" evidence="1">
    <location>
        <begin position="180"/>
        <end position="200"/>
    </location>
</feature>
<feature type="transmembrane region" description="Helical" evidence="1">
    <location>
        <begin position="16"/>
        <end position="34"/>
    </location>
</feature>
<evidence type="ECO:0000313" key="2">
    <source>
        <dbReference type="EMBL" id="KIL36610.1"/>
    </source>
</evidence>
<proteinExistence type="predicted"/>
<dbReference type="Proteomes" id="UP000054526">
    <property type="component" value="Unassembled WGS sequence"/>
</dbReference>
<dbReference type="PRINTS" id="PR02026">
    <property type="entry name" value="YTRCYTRDABC"/>
</dbReference>
<feature type="transmembrane region" description="Helical" evidence="1">
    <location>
        <begin position="304"/>
        <end position="322"/>
    </location>
</feature>
<dbReference type="InterPro" id="IPR053046">
    <property type="entry name" value="ABC-5_transporter"/>
</dbReference>
<dbReference type="EMBL" id="JXAL01000006">
    <property type="protein sequence ID" value="KIL36610.1"/>
    <property type="molecule type" value="Genomic_DNA"/>
</dbReference>
<feature type="transmembrane region" description="Helical" evidence="1">
    <location>
        <begin position="107"/>
        <end position="132"/>
    </location>
</feature>
<dbReference type="InterPro" id="IPR023264">
    <property type="entry name" value="ABC_transptr_acetoin_YtrC/YtrD"/>
</dbReference>
<keyword evidence="1" id="KW-0472">Membrane</keyword>
<feature type="transmembrane region" description="Helical" evidence="1">
    <location>
        <begin position="66"/>
        <end position="86"/>
    </location>
</feature>
<feature type="transmembrane region" description="Helical" evidence="1">
    <location>
        <begin position="152"/>
        <end position="173"/>
    </location>
</feature>
<keyword evidence="3" id="KW-1185">Reference proteome</keyword>
<feature type="transmembrane region" description="Helical" evidence="1">
    <location>
        <begin position="277"/>
        <end position="298"/>
    </location>
</feature>
<evidence type="ECO:0000256" key="1">
    <source>
        <dbReference type="SAM" id="Phobius"/>
    </source>
</evidence>
<dbReference type="PANTHER" id="PTHR39177">
    <property type="entry name" value="ABC TRANSPORTER PERMEASE YTRC-RELATED"/>
    <property type="match status" value="1"/>
</dbReference>
<keyword evidence="1" id="KW-0812">Transmembrane</keyword>
<accession>A0ABR5A7R5</accession>
<keyword evidence="1" id="KW-1133">Transmembrane helix</keyword>